<dbReference type="Proteomes" id="UP000094067">
    <property type="component" value="Unassembled WGS sequence"/>
</dbReference>
<gene>
    <name evidence="1" type="ORF">BEI61_04169</name>
</gene>
<sequence>MKLLFMIGNAAVGKMTVGQELMKITGLRLFHNHMTIEPVIEIFGQYNSAAINKLRQVIFEEFAKTDNYGMIFTYMWAFDQQSDWDYVEQVKRIFEPYGTEFYYVELVASRKVRLERNATENRLLQKASKRNVELSNQRLISNDTKYRLESMDGEISFDNYMKIDNTNLAPEIVAQMIKKHFNF</sequence>
<evidence type="ECO:0000313" key="1">
    <source>
        <dbReference type="EMBL" id="ODM03374.1"/>
    </source>
</evidence>
<dbReference type="SUPFAM" id="SSF52540">
    <property type="entry name" value="P-loop containing nucleoside triphosphate hydrolases"/>
    <property type="match status" value="1"/>
</dbReference>
<name>A0A1E3A3N9_9FIRM</name>
<dbReference type="EMBL" id="MCGH01000003">
    <property type="protein sequence ID" value="ODM03374.1"/>
    <property type="molecule type" value="Genomic_DNA"/>
</dbReference>
<evidence type="ECO:0008006" key="3">
    <source>
        <dbReference type="Google" id="ProtNLM"/>
    </source>
</evidence>
<proteinExistence type="predicted"/>
<protein>
    <recommendedName>
        <fullName evidence="3">Shikimate kinase</fullName>
    </recommendedName>
</protein>
<dbReference type="Gene3D" id="3.40.50.300">
    <property type="entry name" value="P-loop containing nucleotide triphosphate hydrolases"/>
    <property type="match status" value="1"/>
</dbReference>
<comment type="caution">
    <text evidence="1">The sequence shown here is derived from an EMBL/GenBank/DDBJ whole genome shotgun (WGS) entry which is preliminary data.</text>
</comment>
<reference evidence="1 2" key="1">
    <citation type="submission" date="2016-07" db="EMBL/GenBank/DDBJ databases">
        <title>Characterization of isolates of Eisenbergiella tayi derived from blood cultures, using whole genome sequencing.</title>
        <authorList>
            <person name="Burdz T."/>
            <person name="Wiebe D."/>
            <person name="Huynh C."/>
            <person name="Bernard K."/>
        </authorList>
    </citation>
    <scope>NUCLEOTIDE SEQUENCE [LARGE SCALE GENOMIC DNA]</scope>
    <source>
        <strain evidence="1 2">NML 110608</strain>
    </source>
</reference>
<accession>A0A1E3A3N9</accession>
<dbReference type="RefSeq" id="WP_069153863.1">
    <property type="nucleotide sequence ID" value="NZ_MCGH01000003.1"/>
</dbReference>
<dbReference type="InterPro" id="IPR027417">
    <property type="entry name" value="P-loop_NTPase"/>
</dbReference>
<organism evidence="1 2">
    <name type="scientific">Eisenbergiella tayi</name>
    <dbReference type="NCBI Taxonomy" id="1432052"/>
    <lineage>
        <taxon>Bacteria</taxon>
        <taxon>Bacillati</taxon>
        <taxon>Bacillota</taxon>
        <taxon>Clostridia</taxon>
        <taxon>Lachnospirales</taxon>
        <taxon>Lachnospiraceae</taxon>
        <taxon>Eisenbergiella</taxon>
    </lineage>
</organism>
<dbReference type="PATRIC" id="fig|1432052.4.peg.4623"/>
<evidence type="ECO:0000313" key="2">
    <source>
        <dbReference type="Proteomes" id="UP000094067"/>
    </source>
</evidence>
<dbReference type="AlphaFoldDB" id="A0A1E3A3N9"/>